<comment type="caution">
    <text evidence="1">The sequence shown here is derived from an EMBL/GenBank/DDBJ whole genome shotgun (WGS) entry which is preliminary data.</text>
</comment>
<proteinExistence type="predicted"/>
<protein>
    <submittedName>
        <fullName evidence="1">Uncharacterized protein</fullName>
    </submittedName>
</protein>
<name>A0A9P8T5E9_9ASCO</name>
<sequence length="67" mass="7830">MMNMGWLNLNCFDGIDSDYGFDQDFGWAFVENKENLEKIDEHYAVVVYIDAVLLDQMGNVYLKDELN</sequence>
<dbReference type="EMBL" id="JAEUBF010001406">
    <property type="protein sequence ID" value="KAH3666721.1"/>
    <property type="molecule type" value="Genomic_DNA"/>
</dbReference>
<evidence type="ECO:0000313" key="2">
    <source>
        <dbReference type="Proteomes" id="UP000769528"/>
    </source>
</evidence>
<gene>
    <name evidence="1" type="ORF">WICMUC_005538</name>
</gene>
<organism evidence="1 2">
    <name type="scientific">Wickerhamomyces mucosus</name>
    <dbReference type="NCBI Taxonomy" id="1378264"/>
    <lineage>
        <taxon>Eukaryota</taxon>
        <taxon>Fungi</taxon>
        <taxon>Dikarya</taxon>
        <taxon>Ascomycota</taxon>
        <taxon>Saccharomycotina</taxon>
        <taxon>Saccharomycetes</taxon>
        <taxon>Phaffomycetales</taxon>
        <taxon>Wickerhamomycetaceae</taxon>
        <taxon>Wickerhamomyces</taxon>
    </lineage>
</organism>
<keyword evidence="2" id="KW-1185">Reference proteome</keyword>
<reference evidence="1" key="2">
    <citation type="submission" date="2021-01" db="EMBL/GenBank/DDBJ databases">
        <authorList>
            <person name="Schikora-Tamarit M.A."/>
        </authorList>
    </citation>
    <scope>NUCLEOTIDE SEQUENCE</scope>
    <source>
        <strain evidence="1">CBS6341</strain>
    </source>
</reference>
<dbReference type="Proteomes" id="UP000769528">
    <property type="component" value="Unassembled WGS sequence"/>
</dbReference>
<evidence type="ECO:0000313" key="1">
    <source>
        <dbReference type="EMBL" id="KAH3666721.1"/>
    </source>
</evidence>
<reference evidence="1" key="1">
    <citation type="journal article" date="2021" name="Open Biol.">
        <title>Shared evolutionary footprints suggest mitochondrial oxidative damage underlies multiple complex I losses in fungi.</title>
        <authorList>
            <person name="Schikora-Tamarit M.A."/>
            <person name="Marcet-Houben M."/>
            <person name="Nosek J."/>
            <person name="Gabaldon T."/>
        </authorList>
    </citation>
    <scope>NUCLEOTIDE SEQUENCE</scope>
    <source>
        <strain evidence="1">CBS6341</strain>
    </source>
</reference>
<dbReference type="AlphaFoldDB" id="A0A9P8T5E9"/>
<accession>A0A9P8T5E9</accession>